<name>A0A1I6BHI4_9GAMM</name>
<proteinExistence type="predicted"/>
<accession>A0A1I6BHI4</accession>
<gene>
    <name evidence="2" type="ORF">SAMN05216578_10457</name>
</gene>
<feature type="transmembrane region" description="Helical" evidence="1">
    <location>
        <begin position="32"/>
        <end position="50"/>
    </location>
</feature>
<evidence type="ECO:0000313" key="3">
    <source>
        <dbReference type="Proteomes" id="UP000242815"/>
    </source>
</evidence>
<dbReference type="Proteomes" id="UP000242815">
    <property type="component" value="Unassembled WGS sequence"/>
</dbReference>
<evidence type="ECO:0000313" key="2">
    <source>
        <dbReference type="EMBL" id="SFQ80386.1"/>
    </source>
</evidence>
<dbReference type="EMBL" id="FOYD01000004">
    <property type="protein sequence ID" value="SFQ80386.1"/>
    <property type="molecule type" value="Genomic_DNA"/>
</dbReference>
<feature type="transmembrane region" description="Helical" evidence="1">
    <location>
        <begin position="6"/>
        <end position="25"/>
    </location>
</feature>
<keyword evidence="1" id="KW-0472">Membrane</keyword>
<organism evidence="2 3">
    <name type="scientific">Halopseudomonas formosensis</name>
    <dbReference type="NCBI Taxonomy" id="1002526"/>
    <lineage>
        <taxon>Bacteria</taxon>
        <taxon>Pseudomonadati</taxon>
        <taxon>Pseudomonadota</taxon>
        <taxon>Gammaproteobacteria</taxon>
        <taxon>Pseudomonadales</taxon>
        <taxon>Pseudomonadaceae</taxon>
        <taxon>Halopseudomonas</taxon>
    </lineage>
</organism>
<keyword evidence="1" id="KW-0812">Transmembrane</keyword>
<dbReference type="OrthoDB" id="6867845at2"/>
<keyword evidence="1" id="KW-1133">Transmembrane helix</keyword>
<dbReference type="RefSeq" id="WP_090538483.1">
    <property type="nucleotide sequence ID" value="NZ_FOYD01000004.1"/>
</dbReference>
<protein>
    <submittedName>
        <fullName evidence="2">Uncharacterized protein</fullName>
    </submittedName>
</protein>
<dbReference type="STRING" id="1002526.SAMN05216578_10457"/>
<evidence type="ECO:0000256" key="1">
    <source>
        <dbReference type="SAM" id="Phobius"/>
    </source>
</evidence>
<reference evidence="2 3" key="1">
    <citation type="submission" date="2016-10" db="EMBL/GenBank/DDBJ databases">
        <authorList>
            <person name="de Groot N.N."/>
        </authorList>
    </citation>
    <scope>NUCLEOTIDE SEQUENCE [LARGE SCALE GENOMIC DNA]</scope>
    <source>
        <strain evidence="2 3">JCM 18415</strain>
    </source>
</reference>
<sequence length="330" mass="36982">MEALMILAGAGALVAGWVWLVVATMRRSVSKMLLALFFAPLTLLLRGMGYPLGPRLLMLFGILAMVAGGALLQQRHPDRVQELLAGHWLDEPGVAEDLRGTIMGQPFRPNRILWRGDDLVFEEGTGDRVRRSLTIRFGNARELLLESSVERLPSDEGLWPELVLQWHTGALSEPGLRRITDNYSLSLDFRGGQQAQTAGRIHLHLPTIHSTWLTGEIPPLTLPQWMTERSRSDTLVLQPRVEAAARSAQAVRPVPAWRELSLLAMLDEPELFSGSVVRLTTWSGRTHEGVLKQLSEDKRLVLALPRGADQVELHFHPLDIRQIEERITPR</sequence>
<dbReference type="AlphaFoldDB" id="A0A1I6BHI4"/>